<organism evidence="1 2">
    <name type="scientific">Candidatus Endobugula sertula</name>
    <name type="common">Bugula neritina bacterial symbiont</name>
    <dbReference type="NCBI Taxonomy" id="62101"/>
    <lineage>
        <taxon>Bacteria</taxon>
        <taxon>Pseudomonadati</taxon>
        <taxon>Pseudomonadota</taxon>
        <taxon>Gammaproteobacteria</taxon>
        <taxon>Cellvibrionales</taxon>
        <taxon>Cellvibrionaceae</taxon>
        <taxon>Candidatus Endobugula</taxon>
    </lineage>
</organism>
<reference evidence="1 2" key="1">
    <citation type="journal article" date="2016" name="Appl. Environ. Microbiol.">
        <title>Lack of Overt Genome Reduction in the Bryostatin-Producing Bryozoan Symbiont "Candidatus Endobugula sertula".</title>
        <authorList>
            <person name="Miller I.J."/>
            <person name="Vanee N."/>
            <person name="Fong S.S."/>
            <person name="Lim-Fong G.E."/>
            <person name="Kwan J.C."/>
        </authorList>
    </citation>
    <scope>NUCLEOTIDE SEQUENCE [LARGE SCALE GENOMIC DNA]</scope>
    <source>
        <strain evidence="1">AB1-4</strain>
    </source>
</reference>
<dbReference type="PROSITE" id="PS51257">
    <property type="entry name" value="PROKAR_LIPOPROTEIN"/>
    <property type="match status" value="1"/>
</dbReference>
<comment type="caution">
    <text evidence="1">The sequence shown here is derived from an EMBL/GenBank/DDBJ whole genome shotgun (WGS) entry which is preliminary data.</text>
</comment>
<evidence type="ECO:0000313" key="1">
    <source>
        <dbReference type="EMBL" id="ODS23186.1"/>
    </source>
</evidence>
<dbReference type="AlphaFoldDB" id="A0A1D2QNN2"/>
<dbReference type="Proteomes" id="UP000242502">
    <property type="component" value="Unassembled WGS sequence"/>
</dbReference>
<name>A0A1D2QNN2_9GAMM</name>
<sequence length="187" mass="21336">MKYLAIIFSAFILTACGSTLKITKPQENGYYQTKTKVAPESILVSEKVDLAKYKSMYFAKVDYENDKKYLDFYKSSIENINYFDKVLTQTDMEQMILSKGLADKVTSVSDNIGLYHAQKNLGDFLIGELNTQHKGGYDYEAQLKVIDPSNGKVLFHVQNKARNWDGLDQPLFLPVFNAFIDWLKANS</sequence>
<evidence type="ECO:0000313" key="2">
    <source>
        <dbReference type="Proteomes" id="UP000242502"/>
    </source>
</evidence>
<proteinExistence type="predicted"/>
<accession>A0A1D2QNN2</accession>
<evidence type="ECO:0008006" key="3">
    <source>
        <dbReference type="Google" id="ProtNLM"/>
    </source>
</evidence>
<dbReference type="EMBL" id="MDLC01000036">
    <property type="protein sequence ID" value="ODS23186.1"/>
    <property type="molecule type" value="Genomic_DNA"/>
</dbReference>
<gene>
    <name evidence="1" type="ORF">AB835_10110</name>
</gene>
<protein>
    <recommendedName>
        <fullName evidence="3">DUF4136 domain-containing protein</fullName>
    </recommendedName>
</protein>